<sequence length="573" mass="62984">MCLKILTSMIISFSLICSGCIPQQKPSPQNSIQSQTATQTVIITPIVTGTAVLKSNVREKAASESPVVDILPKGTQVELIGKQKNWYRVKRTDNSKSPGYVFHKLINLDFENYLGTRGRNKEAVSIHNSPSTHSKTALELAPNTEFDILGVENNFYKIRGDYFEGFVIAELCVADPENPIAKTETISRSSSTGTKSKTIYSTTSTTQKKPTTTYNSSPHPKKTTKRTTQSSNNALNLFGAFAAALTGTAPDRRTSTQVKSEDDALKEILKSVSTSKELAKKTVEIREQMLRALNETRALQSLVGATVSTMNQNYKTAIDTAQGVCSTGMEKISIKAFINDLSYEPTNSIEGASVKIAENAKMLSSLERQIKVEADSFSKLNASQIQNMDSIIKSFSNNLHASNAMYDFSIDKSGNVILGIDRAVNAYEEKSGPLTVEATKQIGILTISGTQLVAQISNAQSNPVQALTVLPRMMEIQEELSDLTTLLSDFKNDYDYIEKNSALIAKQGADISRIIMTARRKNTQITTTLESYYEKKLALSKRLKDSYSRQTQEGFKMVEKKADSVALAEDLLD</sequence>
<evidence type="ECO:0000259" key="3">
    <source>
        <dbReference type="PROSITE" id="PS51781"/>
    </source>
</evidence>
<feature type="compositionally biased region" description="Low complexity" evidence="1">
    <location>
        <begin position="186"/>
        <end position="213"/>
    </location>
</feature>
<feature type="signal peptide" evidence="2">
    <location>
        <begin position="1"/>
        <end position="19"/>
    </location>
</feature>
<dbReference type="InterPro" id="IPR052354">
    <property type="entry name" value="Cell_Wall_Dynamics_Protein"/>
</dbReference>
<evidence type="ECO:0000256" key="1">
    <source>
        <dbReference type="SAM" id="MobiDB-lite"/>
    </source>
</evidence>
<reference evidence="5" key="1">
    <citation type="submission" date="2016-10" db="EMBL/GenBank/DDBJ databases">
        <authorList>
            <person name="Varghese N."/>
            <person name="Submissions S."/>
        </authorList>
    </citation>
    <scope>NUCLEOTIDE SEQUENCE [LARGE SCALE GENOMIC DNA]</scope>
    <source>
        <strain evidence="5">DSM 16995</strain>
    </source>
</reference>
<accession>A0A1G9GUE4</accession>
<dbReference type="STRING" id="246191.SAMN05660337_1877"/>
<evidence type="ECO:0000256" key="2">
    <source>
        <dbReference type="SAM" id="SignalP"/>
    </source>
</evidence>
<dbReference type="InterPro" id="IPR003646">
    <property type="entry name" value="SH3-like_bac-type"/>
</dbReference>
<dbReference type="PROSITE" id="PS51781">
    <property type="entry name" value="SH3B"/>
    <property type="match status" value="1"/>
</dbReference>
<keyword evidence="2" id="KW-0732">Signal</keyword>
<dbReference type="Proteomes" id="UP000199053">
    <property type="component" value="Unassembled WGS sequence"/>
</dbReference>
<feature type="domain" description="SH3b" evidence="3">
    <location>
        <begin position="42"/>
        <end position="109"/>
    </location>
</feature>
<feature type="region of interest" description="Disordered" evidence="1">
    <location>
        <begin position="184"/>
        <end position="229"/>
    </location>
</feature>
<feature type="chain" id="PRO_5011678613" evidence="2">
    <location>
        <begin position="20"/>
        <end position="573"/>
    </location>
</feature>
<protein>
    <submittedName>
        <fullName evidence="4">SH3 domain-containing protein</fullName>
    </submittedName>
</protein>
<proteinExistence type="predicted"/>
<dbReference type="AlphaFoldDB" id="A0A1G9GUE4"/>
<dbReference type="Gene3D" id="2.30.30.40">
    <property type="entry name" value="SH3 Domains"/>
    <property type="match status" value="1"/>
</dbReference>
<name>A0A1G9GUE4_9BACT</name>
<evidence type="ECO:0000313" key="4">
    <source>
        <dbReference type="EMBL" id="SDL04224.1"/>
    </source>
</evidence>
<dbReference type="Pfam" id="PF08239">
    <property type="entry name" value="SH3_3"/>
    <property type="match status" value="1"/>
</dbReference>
<gene>
    <name evidence="4" type="ORF">SAMN05660337_1877</name>
</gene>
<dbReference type="EMBL" id="FNGA01000003">
    <property type="protein sequence ID" value="SDL04224.1"/>
    <property type="molecule type" value="Genomic_DNA"/>
</dbReference>
<keyword evidence="5" id="KW-1185">Reference proteome</keyword>
<dbReference type="OrthoDB" id="5444380at2"/>
<evidence type="ECO:0000313" key="5">
    <source>
        <dbReference type="Proteomes" id="UP000199053"/>
    </source>
</evidence>
<dbReference type="RefSeq" id="WP_092160438.1">
    <property type="nucleotide sequence ID" value="NZ_FNGA01000003.1"/>
</dbReference>
<dbReference type="PANTHER" id="PTHR34408">
    <property type="entry name" value="FAMILY PROTEIN, PUTATIVE-RELATED"/>
    <property type="match status" value="1"/>
</dbReference>
<dbReference type="PANTHER" id="PTHR34408:SF1">
    <property type="entry name" value="GLYCOSYL HYDROLASE FAMILY 19 DOMAIN-CONTAINING PROTEIN HI_1415"/>
    <property type="match status" value="1"/>
</dbReference>
<organism evidence="4 5">
    <name type="scientific">Maridesulfovibrio ferrireducens</name>
    <dbReference type="NCBI Taxonomy" id="246191"/>
    <lineage>
        <taxon>Bacteria</taxon>
        <taxon>Pseudomonadati</taxon>
        <taxon>Thermodesulfobacteriota</taxon>
        <taxon>Desulfovibrionia</taxon>
        <taxon>Desulfovibrionales</taxon>
        <taxon>Desulfovibrionaceae</taxon>
        <taxon>Maridesulfovibrio</taxon>
    </lineage>
</organism>